<comment type="similarity">
    <text evidence="1">Belongs to the class-II pyridine nucleotide-disulfide oxidoreductase family.</text>
</comment>
<evidence type="ECO:0000259" key="5">
    <source>
        <dbReference type="PROSITE" id="PS50181"/>
    </source>
</evidence>
<dbReference type="PRINTS" id="PR00368">
    <property type="entry name" value="FADPNR"/>
</dbReference>
<feature type="chain" id="PRO_5014854247" description="F-box domain-containing protein" evidence="4">
    <location>
        <begin position="19"/>
        <end position="656"/>
    </location>
</feature>
<evidence type="ECO:0000313" key="6">
    <source>
        <dbReference type="EMBL" id="SPC73509.1"/>
    </source>
</evidence>
<keyword evidence="4" id="KW-0732">Signal</keyword>
<dbReference type="InterPro" id="IPR023753">
    <property type="entry name" value="FAD/NAD-binding_dom"/>
</dbReference>
<dbReference type="InterPro" id="IPR006912">
    <property type="entry name" value="Harbinger_derived_prot"/>
</dbReference>
<dbReference type="InterPro" id="IPR006527">
    <property type="entry name" value="F-box-assoc_dom_typ1"/>
</dbReference>
<sequence length="656" mass="72604">MHFKTMILTFIAIECAKGEIMTASTSAPRRASSSTTAISSTPAVDDLQTLKTKVCIIGSGPAAHTAAIYASRAELKPILFEGWMANGVAPSGQLTTTSEVENFPGFSDGINGIELMDRCRKQSLRFGTQILTETVNKVDFSTTPFKVFTNSKAVITDSVIVATSVVAKNKPLAVIGGGDSTMEEATFLTKALTNPKIQVLWNSVVVGAYKDEITNNRVLGGLKVKNMVSGEVSDLKISGLFFAIGHEPATKFLDGQLELHYDGYVVTKPGTTRLQVKQSNREMSTTMLNDIPSDVLMAIFAGLPVKTLLQFMCVCKSWYAIIRDPIFITKHVNHQSTLSNNGYLAVTRRVGTFGVDVYSLSSNSWRRKDDLVLGSVVTNSFSKGLINGNLHWGGAIGFGKTLKIHNTIIAFGIGDEVCRHIELPKIDLDRKDWSTFVRKESLAIVISSKDDTIEGSTFTIWVMKEYGVKKSWTQQLSVGPILAHRFVGCGRNEELLFSSSAAMFHLQQEPPHEITIDSFVDIILVMLVMELGKELISPYRSVHYHLKEFSDNPPRNSKELFNLRHSSLRTTIERSSGVLKKRFRVLDAEPFWSFPTQMDLVLACCIIYNHIIGVDPLDSIGNDVALDTQFENGSTSRRVQQSQREIQGENREWVKI</sequence>
<protein>
    <recommendedName>
        <fullName evidence="5">F-box domain-containing protein</fullName>
    </recommendedName>
</protein>
<evidence type="ECO:0000256" key="3">
    <source>
        <dbReference type="ARBA" id="ARBA00023002"/>
    </source>
</evidence>
<dbReference type="Pfam" id="PF12937">
    <property type="entry name" value="F-box-like"/>
    <property type="match status" value="1"/>
</dbReference>
<dbReference type="PANTHER" id="PTHR48105">
    <property type="entry name" value="THIOREDOXIN REDUCTASE 1-RELATED-RELATED"/>
    <property type="match status" value="1"/>
</dbReference>
<keyword evidence="3" id="KW-0560">Oxidoreductase</keyword>
<reference evidence="6" key="1">
    <citation type="submission" date="2018-02" db="EMBL/GenBank/DDBJ databases">
        <authorList>
            <person name="Cohen D.B."/>
            <person name="Kent A.D."/>
        </authorList>
    </citation>
    <scope>NUCLEOTIDE SEQUENCE</scope>
</reference>
<dbReference type="SUPFAM" id="SSF81383">
    <property type="entry name" value="F-box domain"/>
    <property type="match status" value="1"/>
</dbReference>
<dbReference type="PRINTS" id="PR00469">
    <property type="entry name" value="PNDRDTASEII"/>
</dbReference>
<dbReference type="Gene3D" id="1.20.1280.50">
    <property type="match status" value="1"/>
</dbReference>
<dbReference type="Gene3D" id="3.50.50.60">
    <property type="entry name" value="FAD/NAD(P)-binding domain"/>
    <property type="match status" value="3"/>
</dbReference>
<dbReference type="EMBL" id="OIVN01000060">
    <property type="protein sequence ID" value="SPC73509.1"/>
    <property type="molecule type" value="Genomic_DNA"/>
</dbReference>
<dbReference type="CDD" id="cd22157">
    <property type="entry name" value="F-box_AtFBW1-like"/>
    <property type="match status" value="1"/>
</dbReference>
<dbReference type="SUPFAM" id="SSF51905">
    <property type="entry name" value="FAD/NAD(P)-binding domain"/>
    <property type="match status" value="1"/>
</dbReference>
<dbReference type="Pfam" id="PF04827">
    <property type="entry name" value="Plant_tran"/>
    <property type="match status" value="1"/>
</dbReference>
<evidence type="ECO:0000256" key="2">
    <source>
        <dbReference type="ARBA" id="ARBA00022630"/>
    </source>
</evidence>
<dbReference type="SMART" id="SM00256">
    <property type="entry name" value="FBOX"/>
    <property type="match status" value="1"/>
</dbReference>
<dbReference type="Pfam" id="PF07992">
    <property type="entry name" value="Pyr_redox_2"/>
    <property type="match status" value="1"/>
</dbReference>
<dbReference type="InterPro" id="IPR036047">
    <property type="entry name" value="F-box-like_dom_sf"/>
</dbReference>
<organism evidence="6">
    <name type="scientific">Fagus sylvatica</name>
    <name type="common">Beechnut</name>
    <dbReference type="NCBI Taxonomy" id="28930"/>
    <lineage>
        <taxon>Eukaryota</taxon>
        <taxon>Viridiplantae</taxon>
        <taxon>Streptophyta</taxon>
        <taxon>Embryophyta</taxon>
        <taxon>Tracheophyta</taxon>
        <taxon>Spermatophyta</taxon>
        <taxon>Magnoliopsida</taxon>
        <taxon>eudicotyledons</taxon>
        <taxon>Gunneridae</taxon>
        <taxon>Pentapetalae</taxon>
        <taxon>rosids</taxon>
        <taxon>fabids</taxon>
        <taxon>Fagales</taxon>
        <taxon>Fagaceae</taxon>
        <taxon>Fagus</taxon>
    </lineage>
</organism>
<evidence type="ECO:0000256" key="1">
    <source>
        <dbReference type="ARBA" id="ARBA00009333"/>
    </source>
</evidence>
<dbReference type="PROSITE" id="PS50181">
    <property type="entry name" value="FBOX"/>
    <property type="match status" value="1"/>
</dbReference>
<feature type="signal peptide" evidence="4">
    <location>
        <begin position="1"/>
        <end position="18"/>
    </location>
</feature>
<dbReference type="InterPro" id="IPR036188">
    <property type="entry name" value="FAD/NAD-bd_sf"/>
</dbReference>
<dbReference type="GO" id="GO:0016491">
    <property type="term" value="F:oxidoreductase activity"/>
    <property type="evidence" value="ECO:0007669"/>
    <property type="project" value="UniProtKB-KW"/>
</dbReference>
<feature type="domain" description="F-box" evidence="5">
    <location>
        <begin position="285"/>
        <end position="331"/>
    </location>
</feature>
<dbReference type="InterPro" id="IPR050097">
    <property type="entry name" value="Ferredoxin-NADP_redctase_2"/>
</dbReference>
<accession>A0A2N9EG20</accession>
<dbReference type="InterPro" id="IPR001810">
    <property type="entry name" value="F-box_dom"/>
</dbReference>
<name>A0A2N9EG20_FAGSY</name>
<dbReference type="Pfam" id="PF07734">
    <property type="entry name" value="FBA_1"/>
    <property type="match status" value="1"/>
</dbReference>
<evidence type="ECO:0000256" key="4">
    <source>
        <dbReference type="SAM" id="SignalP"/>
    </source>
</evidence>
<dbReference type="GO" id="GO:0097237">
    <property type="term" value="P:cellular response to toxic substance"/>
    <property type="evidence" value="ECO:0007669"/>
    <property type="project" value="UniProtKB-ARBA"/>
</dbReference>
<gene>
    <name evidence="6" type="ORF">FSB_LOCUS1391</name>
</gene>
<proteinExistence type="inferred from homology"/>
<keyword evidence="2" id="KW-0285">Flavoprotein</keyword>
<dbReference type="AlphaFoldDB" id="A0A2N9EG20"/>